<feature type="region of interest" description="Disordered" evidence="4">
    <location>
        <begin position="880"/>
        <end position="901"/>
    </location>
</feature>
<dbReference type="PROSITE" id="PS51155">
    <property type="entry name" value="CHIT_BIND_RR_2"/>
    <property type="match status" value="7"/>
</dbReference>
<feature type="compositionally biased region" description="Basic and acidic residues" evidence="4">
    <location>
        <begin position="284"/>
        <end position="297"/>
    </location>
</feature>
<dbReference type="PANTHER" id="PTHR12236:SF94">
    <property type="entry name" value="CCP84AA-RELATED"/>
    <property type="match status" value="1"/>
</dbReference>
<dbReference type="GO" id="GO:0005615">
    <property type="term" value="C:extracellular space"/>
    <property type="evidence" value="ECO:0007669"/>
    <property type="project" value="TreeGrafter"/>
</dbReference>
<feature type="chain" id="PRO_5031142148" evidence="5">
    <location>
        <begin position="17"/>
        <end position="1140"/>
    </location>
</feature>
<feature type="region of interest" description="Disordered" evidence="4">
    <location>
        <begin position="284"/>
        <end position="303"/>
    </location>
</feature>
<dbReference type="AlphaFoldDB" id="A0A7R9I926"/>
<dbReference type="PANTHER" id="PTHR12236">
    <property type="entry name" value="STRUCTURAL CONTITUENT OF CUTICLE"/>
    <property type="match status" value="1"/>
</dbReference>
<dbReference type="GO" id="GO:0031012">
    <property type="term" value="C:extracellular matrix"/>
    <property type="evidence" value="ECO:0007669"/>
    <property type="project" value="TreeGrafter"/>
</dbReference>
<dbReference type="InterPro" id="IPR051217">
    <property type="entry name" value="Insect_Cuticle_Struc_Prot"/>
</dbReference>
<evidence type="ECO:0000256" key="1">
    <source>
        <dbReference type="ARBA" id="ARBA00022460"/>
    </source>
</evidence>
<dbReference type="InterPro" id="IPR031311">
    <property type="entry name" value="CHIT_BIND_RR_consensus"/>
</dbReference>
<dbReference type="Pfam" id="PF00379">
    <property type="entry name" value="Chitin_bind_4"/>
    <property type="match status" value="7"/>
</dbReference>
<dbReference type="PROSITE" id="PS00233">
    <property type="entry name" value="CHIT_BIND_RR_1"/>
    <property type="match status" value="7"/>
</dbReference>
<dbReference type="PRINTS" id="PR00947">
    <property type="entry name" value="CUTICLE"/>
</dbReference>
<protein>
    <submittedName>
        <fullName evidence="6">Uncharacterized protein</fullName>
    </submittedName>
</protein>
<name>A0A7R9I926_9NEOP</name>
<feature type="signal peptide" evidence="5">
    <location>
        <begin position="1"/>
        <end position="16"/>
    </location>
</feature>
<keyword evidence="2" id="KW-0677">Repeat</keyword>
<reference evidence="6" key="1">
    <citation type="submission" date="2020-11" db="EMBL/GenBank/DDBJ databases">
        <authorList>
            <person name="Tran Van P."/>
        </authorList>
    </citation>
    <scope>NUCLEOTIDE SEQUENCE</scope>
</reference>
<keyword evidence="5" id="KW-0732">Signal</keyword>
<evidence type="ECO:0000313" key="6">
    <source>
        <dbReference type="EMBL" id="CAD7452298.1"/>
    </source>
</evidence>
<feature type="compositionally biased region" description="Basic and acidic residues" evidence="4">
    <location>
        <begin position="970"/>
        <end position="980"/>
    </location>
</feature>
<evidence type="ECO:0000256" key="5">
    <source>
        <dbReference type="SAM" id="SignalP"/>
    </source>
</evidence>
<evidence type="ECO:0000256" key="2">
    <source>
        <dbReference type="ARBA" id="ARBA00022737"/>
    </source>
</evidence>
<keyword evidence="1 3" id="KW-0193">Cuticle</keyword>
<dbReference type="GO" id="GO:0042302">
    <property type="term" value="F:structural constituent of cuticle"/>
    <property type="evidence" value="ECO:0007669"/>
    <property type="project" value="UniProtKB-UniRule"/>
</dbReference>
<dbReference type="EMBL" id="OE000072">
    <property type="protein sequence ID" value="CAD7452298.1"/>
    <property type="molecule type" value="Genomic_DNA"/>
</dbReference>
<dbReference type="InterPro" id="IPR000618">
    <property type="entry name" value="Insect_cuticle"/>
</dbReference>
<feature type="region of interest" description="Disordered" evidence="4">
    <location>
        <begin position="212"/>
        <end position="266"/>
    </location>
</feature>
<sequence>MPPFVVLSALVAVASAGYLGAPAVVAPGAAVSAYGYGAPALGYAAHAAPALGYAAHGPALSYAAPAVAKVAVDTDFDPHPQYSYAYDIQDALTGDSKSQHESRDGDVVQGSYSLVEPDGTRRIVDYTADPVNGFNAVVHKEGAAVVKAVAPVAAYAAPAIAKVHAAPAYGYAAAPALAYGAGHGLAYGAGHGLAYGAGHGLAYGAAPAYGQLQPGGARRHPSHRRLHRRPRQRIQRRRPQGGSRRPRSRRCGARRPRSELRRPPRSGLRCRSWFGLWCRPRSELRRPPSQHESRDGDVVQGSYSLVEPDGTRRIVDYTADPVNGFNAVVHKEGAAVHAPVAVAHAAPALSYAARPALAYGAGHGLAYSAAPALSYAARPALAYGAGHGLAYGAAPALAYGAGHGLAYGAAPGAGYLGAPAVVAPGARVSAYGYGAPALAARPLGYAAPALGYAAHGPALSYAAPAVAKVAVDTDFDPHPQYSYAYDIQDALTGDSKSQHESRDGDVVQGSYSLVEPDGTRRIVDYTADPVNGFNAVVHKEGAAVHAPVAVAHAAPALSYAARPALAYGPGHGLAYSAAPALSYAARPALAYGAGHGLAYGAAPALSYVSYAAPALSYAQPAVASYAAPAVAKVAVNTDYDPNPQYSYAYSVQDALTGDNKAQQETRNGDVVQGSYSLVEPDGTRRIVEYTADPHNGFNAVVHREPAVHATKVAAVAAPVARYAAPAVAYAAPVARYAAPAVSYAAPAVSYAASPALSYAAAAPVARYAAPAVSYAAPAVSYAAPIARAAYAAPAVSYAAAPSLSYAAAPAVSYAAAPAVSYAAPVLSVIAVCLAVARAGLLPYSAGAAPRYVSPGVGTADYDPNPQYSFSYSVADAVTGDNKNQQETRNGDHVQGSYSLVEPDGSTRTVHYTADPVNGFNAVVEKSGAGIKPGFAATAPRPFAPAYTAPRPIAPAYTAPTVNDALTGDSKSQHESRDGDVVHGSYSLVEPDGNIRTVKYTADPINGFNAVVDRQPSVHYAAKAVAPIAYAAPAATVAVAAAPLAKVVREEYADAYPQYQFAYTVQDTLTGDSKAQEETRDGGVVRGSYSLIEPDGVRRTVNYYADPHNGFNAVVQRDLPVAVAAVKAAPASLVKAAPVLV</sequence>
<organism evidence="6">
    <name type="scientific">Timema tahoe</name>
    <dbReference type="NCBI Taxonomy" id="61484"/>
    <lineage>
        <taxon>Eukaryota</taxon>
        <taxon>Metazoa</taxon>
        <taxon>Ecdysozoa</taxon>
        <taxon>Arthropoda</taxon>
        <taxon>Hexapoda</taxon>
        <taxon>Insecta</taxon>
        <taxon>Pterygota</taxon>
        <taxon>Neoptera</taxon>
        <taxon>Polyneoptera</taxon>
        <taxon>Phasmatodea</taxon>
        <taxon>Timematodea</taxon>
        <taxon>Timematoidea</taxon>
        <taxon>Timematidae</taxon>
        <taxon>Timema</taxon>
    </lineage>
</organism>
<evidence type="ECO:0000256" key="4">
    <source>
        <dbReference type="SAM" id="MobiDB-lite"/>
    </source>
</evidence>
<feature type="compositionally biased region" description="Basic residues" evidence="4">
    <location>
        <begin position="217"/>
        <end position="255"/>
    </location>
</feature>
<accession>A0A7R9I926</accession>
<feature type="region of interest" description="Disordered" evidence="4">
    <location>
        <begin position="958"/>
        <end position="984"/>
    </location>
</feature>
<evidence type="ECO:0000256" key="3">
    <source>
        <dbReference type="PROSITE-ProRule" id="PRU00497"/>
    </source>
</evidence>
<gene>
    <name evidence="6" type="ORF">TTEB3V08_LOCUS483</name>
</gene>
<proteinExistence type="predicted"/>